<dbReference type="InterPro" id="IPR006311">
    <property type="entry name" value="TAT_signal"/>
</dbReference>
<dbReference type="PANTHER" id="PTHR30290">
    <property type="entry name" value="PERIPLASMIC BINDING COMPONENT OF ABC TRANSPORTER"/>
    <property type="match status" value="1"/>
</dbReference>
<feature type="compositionally biased region" description="Gly residues" evidence="4">
    <location>
        <begin position="33"/>
        <end position="60"/>
    </location>
</feature>
<dbReference type="InterPro" id="IPR019546">
    <property type="entry name" value="TAT_signal_bac_arc"/>
</dbReference>
<evidence type="ECO:0000313" key="7">
    <source>
        <dbReference type="Proteomes" id="UP001596432"/>
    </source>
</evidence>
<reference evidence="6 7" key="1">
    <citation type="journal article" date="2019" name="Int. J. Syst. Evol. Microbiol.">
        <title>The Global Catalogue of Microorganisms (GCM) 10K type strain sequencing project: providing services to taxonomists for standard genome sequencing and annotation.</title>
        <authorList>
            <consortium name="The Broad Institute Genomics Platform"/>
            <consortium name="The Broad Institute Genome Sequencing Center for Infectious Disease"/>
            <person name="Wu L."/>
            <person name="Ma J."/>
        </authorList>
    </citation>
    <scope>NUCLEOTIDE SEQUENCE [LARGE SCALE GENOMIC DNA]</scope>
    <source>
        <strain evidence="6 7">XZYJT29</strain>
    </source>
</reference>
<keyword evidence="3" id="KW-0732">Signal</keyword>
<dbReference type="Gene3D" id="3.90.76.10">
    <property type="entry name" value="Dipeptide-binding Protein, Domain 1"/>
    <property type="match status" value="1"/>
</dbReference>
<comment type="similarity">
    <text evidence="1">Belongs to the bacterial solute-binding protein 5 family.</text>
</comment>
<dbReference type="SUPFAM" id="SSF53850">
    <property type="entry name" value="Periplasmic binding protein-like II"/>
    <property type="match status" value="1"/>
</dbReference>
<dbReference type="InterPro" id="IPR000914">
    <property type="entry name" value="SBP_5_dom"/>
</dbReference>
<dbReference type="Proteomes" id="UP001596432">
    <property type="component" value="Unassembled WGS sequence"/>
</dbReference>
<evidence type="ECO:0000256" key="2">
    <source>
        <dbReference type="ARBA" id="ARBA00022448"/>
    </source>
</evidence>
<evidence type="ECO:0000259" key="5">
    <source>
        <dbReference type="Pfam" id="PF00496"/>
    </source>
</evidence>
<dbReference type="Gene3D" id="3.10.105.10">
    <property type="entry name" value="Dipeptide-binding Protein, Domain 3"/>
    <property type="match status" value="1"/>
</dbReference>
<dbReference type="GeneID" id="78819483"/>
<evidence type="ECO:0000256" key="3">
    <source>
        <dbReference type="ARBA" id="ARBA00022729"/>
    </source>
</evidence>
<evidence type="ECO:0000313" key="6">
    <source>
        <dbReference type="EMBL" id="MFC7139231.1"/>
    </source>
</evidence>
<dbReference type="AlphaFoldDB" id="A0ABD5XX81"/>
<dbReference type="Pfam" id="PF00496">
    <property type="entry name" value="SBP_bac_5"/>
    <property type="match status" value="1"/>
</dbReference>
<keyword evidence="7" id="KW-1185">Reference proteome</keyword>
<evidence type="ECO:0000256" key="1">
    <source>
        <dbReference type="ARBA" id="ARBA00005695"/>
    </source>
</evidence>
<dbReference type="InterPro" id="IPR039424">
    <property type="entry name" value="SBP_5"/>
</dbReference>
<dbReference type="NCBIfam" id="TIGR01409">
    <property type="entry name" value="TAT_signal_seq"/>
    <property type="match status" value="1"/>
</dbReference>
<protein>
    <submittedName>
        <fullName evidence="6">ABC transporter substrate-binding protein</fullName>
    </submittedName>
</protein>
<dbReference type="EMBL" id="JBHTAS010000001">
    <property type="protein sequence ID" value="MFC7139231.1"/>
    <property type="molecule type" value="Genomic_DNA"/>
</dbReference>
<dbReference type="Gene3D" id="3.40.190.10">
    <property type="entry name" value="Periplasmic binding protein-like II"/>
    <property type="match status" value="1"/>
</dbReference>
<feature type="compositionally biased region" description="Low complexity" evidence="4">
    <location>
        <begin position="16"/>
        <end position="25"/>
    </location>
</feature>
<keyword evidence="2" id="KW-0813">Transport</keyword>
<dbReference type="RefSeq" id="WP_274324828.1">
    <property type="nucleotide sequence ID" value="NZ_CP118158.1"/>
</dbReference>
<evidence type="ECO:0000256" key="4">
    <source>
        <dbReference type="SAM" id="MobiDB-lite"/>
    </source>
</evidence>
<accession>A0ABD5XX81</accession>
<organism evidence="6 7">
    <name type="scientific">Halosimplex aquaticum</name>
    <dbReference type="NCBI Taxonomy" id="3026162"/>
    <lineage>
        <taxon>Archaea</taxon>
        <taxon>Methanobacteriati</taxon>
        <taxon>Methanobacteriota</taxon>
        <taxon>Stenosarchaea group</taxon>
        <taxon>Halobacteria</taxon>
        <taxon>Halobacteriales</taxon>
        <taxon>Haloarculaceae</taxon>
        <taxon>Halosimplex</taxon>
    </lineage>
</organism>
<sequence>MSRDIDRRSFLKLTGTAAGAAAVAGCSDSGGTPTDGGGDGGDGATGDGGDGDGGGDGGTGTDTATPMPEPETREEYLQRANRVLHDEAPWIYLNRQYSVYGKSADVNWQARRDERIDGSAIEPTGGKTSVRITQSKMDSGLDPHDHRETPTDNIVLQAYEGLLGRDREGKVVQKLATGYERVEDGKVRFQLRSGVSFHSGDSLTKEDVAFSINRIVKSDVGGLESPQSDQLAGVTGAQPADGDSAVVVESDGINPIVFALFATYCDVMNKSWVQDNDSATINSQMDGTGPFQLSNYEQDVEVVFERYGDYWGDQAPAEQLTITAASEASTRVNQLLSGETDVIVNVPPQNISQVRDADNADISAVASTRVIYNAMVYNKEPFDSVEFRRAMNYAVDLKSIVDNVLSGFADQTGQPTLEGFTGYNPDLDPYPYDPEEAQRLVEESGYAGAEIELHTPSGRYLKDLEIAQAVVNYIDELENVSASVNQRDFGNLTDALLDGDISTGPAFYLIGWGNATFDASQTIIPLLTSDGALTSLENDRVDELMNQAQSMGGSEAGTDS</sequence>
<dbReference type="PANTHER" id="PTHR30290:SF9">
    <property type="entry name" value="OLIGOPEPTIDE-BINDING PROTEIN APPA"/>
    <property type="match status" value="1"/>
</dbReference>
<dbReference type="PROSITE" id="PS51257">
    <property type="entry name" value="PROKAR_LIPOPROTEIN"/>
    <property type="match status" value="1"/>
</dbReference>
<proteinExistence type="inferred from homology"/>
<comment type="caution">
    <text evidence="6">The sequence shown here is derived from an EMBL/GenBank/DDBJ whole genome shotgun (WGS) entry which is preliminary data.</text>
</comment>
<feature type="region of interest" description="Disordered" evidence="4">
    <location>
        <begin position="16"/>
        <end position="72"/>
    </location>
</feature>
<gene>
    <name evidence="6" type="ORF">ACFQMA_05185</name>
</gene>
<dbReference type="PROSITE" id="PS51318">
    <property type="entry name" value="TAT"/>
    <property type="match status" value="1"/>
</dbReference>
<feature type="domain" description="Solute-binding protein family 5" evidence="5">
    <location>
        <begin position="170"/>
        <end position="531"/>
    </location>
</feature>
<name>A0ABD5XX81_9EURY</name>